<feature type="domain" description="EF-hand" evidence="5">
    <location>
        <begin position="128"/>
        <end position="163"/>
    </location>
</feature>
<dbReference type="RefSeq" id="WP_189566190.1">
    <property type="nucleotide sequence ID" value="NZ_BMXI01000001.1"/>
</dbReference>
<dbReference type="InterPro" id="IPR002048">
    <property type="entry name" value="EF_hand_dom"/>
</dbReference>
<gene>
    <name evidence="6" type="ORF">GCM10007100_00470</name>
</gene>
<dbReference type="EMBL" id="BMXI01000001">
    <property type="protein sequence ID" value="GHC40070.1"/>
    <property type="molecule type" value="Genomic_DNA"/>
</dbReference>
<dbReference type="CDD" id="cd00051">
    <property type="entry name" value="EFh"/>
    <property type="match status" value="1"/>
</dbReference>
<dbReference type="InterPro" id="IPR018247">
    <property type="entry name" value="EF_Hand_1_Ca_BS"/>
</dbReference>
<evidence type="ECO:0000256" key="2">
    <source>
        <dbReference type="ARBA" id="ARBA00022737"/>
    </source>
</evidence>
<dbReference type="PROSITE" id="PS00018">
    <property type="entry name" value="EF_HAND_1"/>
    <property type="match status" value="4"/>
</dbReference>
<keyword evidence="1" id="KW-0479">Metal-binding</keyword>
<organism evidence="6 7">
    <name type="scientific">Roseibacillus persicicus</name>
    <dbReference type="NCBI Taxonomy" id="454148"/>
    <lineage>
        <taxon>Bacteria</taxon>
        <taxon>Pseudomonadati</taxon>
        <taxon>Verrucomicrobiota</taxon>
        <taxon>Verrucomicrobiia</taxon>
        <taxon>Verrucomicrobiales</taxon>
        <taxon>Verrucomicrobiaceae</taxon>
        <taxon>Roseibacillus</taxon>
    </lineage>
</organism>
<feature type="compositionally biased region" description="Basic and acidic residues" evidence="3">
    <location>
        <begin position="23"/>
        <end position="38"/>
    </location>
</feature>
<feature type="signal peptide" evidence="4">
    <location>
        <begin position="1"/>
        <end position="20"/>
    </location>
</feature>
<feature type="domain" description="EF-hand" evidence="5">
    <location>
        <begin position="202"/>
        <end position="237"/>
    </location>
</feature>
<evidence type="ECO:0000259" key="5">
    <source>
        <dbReference type="PROSITE" id="PS50222"/>
    </source>
</evidence>
<keyword evidence="7" id="KW-1185">Reference proteome</keyword>
<dbReference type="PANTHER" id="PTHR10827">
    <property type="entry name" value="RETICULOCALBIN"/>
    <property type="match status" value="1"/>
</dbReference>
<keyword evidence="4" id="KW-0732">Signal</keyword>
<dbReference type="GO" id="GO:0005509">
    <property type="term" value="F:calcium ion binding"/>
    <property type="evidence" value="ECO:0007669"/>
    <property type="project" value="InterPro"/>
</dbReference>
<protein>
    <recommendedName>
        <fullName evidence="5">EF-hand domain-containing protein</fullName>
    </recommendedName>
</protein>
<evidence type="ECO:0000256" key="4">
    <source>
        <dbReference type="SAM" id="SignalP"/>
    </source>
</evidence>
<proteinExistence type="predicted"/>
<sequence>MKRLIASSSLALLLGTQAMAEQEGQKRPDRNRGERTSDFADRFFKQLDVNEDGNVDAEEFNANPRLENATPEQREVLFKRIDKNGDGLIQRHEMKPPKGHGRNERPNWLAEGPVSYEKFAKSPRVERLSEEMRRKLFDRMDKNGDGVLSAEDMPRRGRGEGDRRENGGRRPERPISHMDLDTDEDGKISFPEFQEAPFNRGLGEDEAEDRFEAHDQDGDGFLSPDEIATKPDRPERPERQMKPERPEPSSPKK</sequence>
<dbReference type="Gene3D" id="1.10.238.10">
    <property type="entry name" value="EF-hand"/>
    <property type="match status" value="3"/>
</dbReference>
<dbReference type="PROSITE" id="PS50222">
    <property type="entry name" value="EF_HAND_2"/>
    <property type="match status" value="3"/>
</dbReference>
<comment type="caution">
    <text evidence="6">The sequence shown here is derived from an EMBL/GenBank/DDBJ whole genome shotgun (WGS) entry which is preliminary data.</text>
</comment>
<feature type="region of interest" description="Disordered" evidence="3">
    <location>
        <begin position="17"/>
        <end position="38"/>
    </location>
</feature>
<dbReference type="PANTHER" id="PTHR10827:SF98">
    <property type="entry name" value="45 KDA CALCIUM-BINDING PROTEIN"/>
    <property type="match status" value="1"/>
</dbReference>
<dbReference type="Pfam" id="PF13202">
    <property type="entry name" value="EF-hand_5"/>
    <property type="match status" value="3"/>
</dbReference>
<reference evidence="6" key="1">
    <citation type="journal article" date="2014" name="Int. J. Syst. Evol. Microbiol.">
        <title>Complete genome sequence of Corynebacterium casei LMG S-19264T (=DSM 44701T), isolated from a smear-ripened cheese.</title>
        <authorList>
            <consortium name="US DOE Joint Genome Institute (JGI-PGF)"/>
            <person name="Walter F."/>
            <person name="Albersmeier A."/>
            <person name="Kalinowski J."/>
            <person name="Ruckert C."/>
        </authorList>
    </citation>
    <scope>NUCLEOTIDE SEQUENCE</scope>
    <source>
        <strain evidence="6">KCTC 12988</strain>
    </source>
</reference>
<feature type="compositionally biased region" description="Basic and acidic residues" evidence="3">
    <location>
        <begin position="84"/>
        <end position="105"/>
    </location>
</feature>
<feature type="region of interest" description="Disordered" evidence="3">
    <location>
        <begin position="84"/>
        <end position="109"/>
    </location>
</feature>
<dbReference type="SUPFAM" id="SSF47473">
    <property type="entry name" value="EF-hand"/>
    <property type="match status" value="2"/>
</dbReference>
<feature type="compositionally biased region" description="Basic and acidic residues" evidence="3">
    <location>
        <begin position="152"/>
        <end position="180"/>
    </location>
</feature>
<evidence type="ECO:0000313" key="7">
    <source>
        <dbReference type="Proteomes" id="UP000644507"/>
    </source>
</evidence>
<evidence type="ECO:0000256" key="1">
    <source>
        <dbReference type="ARBA" id="ARBA00022723"/>
    </source>
</evidence>
<feature type="compositionally biased region" description="Basic and acidic residues" evidence="3">
    <location>
        <begin position="227"/>
        <end position="247"/>
    </location>
</feature>
<reference evidence="6" key="2">
    <citation type="submission" date="2020-09" db="EMBL/GenBank/DDBJ databases">
        <authorList>
            <person name="Sun Q."/>
            <person name="Kim S."/>
        </authorList>
    </citation>
    <scope>NUCLEOTIDE SEQUENCE</scope>
    <source>
        <strain evidence="6">KCTC 12988</strain>
    </source>
</reference>
<dbReference type="Pfam" id="PF13499">
    <property type="entry name" value="EF-hand_7"/>
    <property type="match status" value="1"/>
</dbReference>
<dbReference type="AlphaFoldDB" id="A0A918TDS0"/>
<evidence type="ECO:0000256" key="3">
    <source>
        <dbReference type="SAM" id="MobiDB-lite"/>
    </source>
</evidence>
<dbReference type="InterPro" id="IPR011992">
    <property type="entry name" value="EF-hand-dom_pair"/>
</dbReference>
<accession>A0A918TDS0</accession>
<feature type="region of interest" description="Disordered" evidence="3">
    <location>
        <begin position="136"/>
        <end position="253"/>
    </location>
</feature>
<dbReference type="GO" id="GO:0017156">
    <property type="term" value="P:calcium-ion regulated exocytosis"/>
    <property type="evidence" value="ECO:0007669"/>
    <property type="project" value="TreeGrafter"/>
</dbReference>
<feature type="chain" id="PRO_5036747662" description="EF-hand domain-containing protein" evidence="4">
    <location>
        <begin position="21"/>
        <end position="253"/>
    </location>
</feature>
<evidence type="ECO:0000313" key="6">
    <source>
        <dbReference type="EMBL" id="GHC40070.1"/>
    </source>
</evidence>
<name>A0A918TDS0_9BACT</name>
<feature type="domain" description="EF-hand" evidence="5">
    <location>
        <begin position="35"/>
        <end position="70"/>
    </location>
</feature>
<dbReference type="Proteomes" id="UP000644507">
    <property type="component" value="Unassembled WGS sequence"/>
</dbReference>
<keyword evidence="2" id="KW-0677">Repeat</keyword>